<dbReference type="Proteomes" id="UP000054886">
    <property type="component" value="Unassembled WGS sequence"/>
</dbReference>
<evidence type="ECO:0000256" key="2">
    <source>
        <dbReference type="ARBA" id="ARBA00022692"/>
    </source>
</evidence>
<dbReference type="GO" id="GO:0006629">
    <property type="term" value="P:lipid metabolic process"/>
    <property type="evidence" value="ECO:0007669"/>
    <property type="project" value="UniProtKB-ARBA"/>
</dbReference>
<gene>
    <name evidence="10" type="ORF">AO440_002521</name>
</gene>
<dbReference type="InterPro" id="IPR000326">
    <property type="entry name" value="PAP2/HPO"/>
</dbReference>
<accession>A0A0W0D057</accession>
<evidence type="ECO:0000256" key="7">
    <source>
        <dbReference type="ARBA" id="ARBA00038324"/>
    </source>
</evidence>
<comment type="subcellular location">
    <subcellularLocation>
        <location evidence="1">Endoplasmic reticulum membrane</location>
        <topology evidence="1">Multi-pass membrane protein</topology>
    </subcellularLocation>
</comment>
<feature type="transmembrane region" description="Helical" evidence="8">
    <location>
        <begin position="263"/>
        <end position="281"/>
    </location>
</feature>
<evidence type="ECO:0000256" key="6">
    <source>
        <dbReference type="ARBA" id="ARBA00023136"/>
    </source>
</evidence>
<evidence type="ECO:0000313" key="11">
    <source>
        <dbReference type="Proteomes" id="UP000054886"/>
    </source>
</evidence>
<dbReference type="InterPro" id="IPR036938">
    <property type="entry name" value="PAP2/HPO_sf"/>
</dbReference>
<feature type="transmembrane region" description="Helical" evidence="8">
    <location>
        <begin position="230"/>
        <end position="254"/>
    </location>
</feature>
<dbReference type="GO" id="GO:0042392">
    <property type="term" value="F:sphingosine-1-phosphate phosphatase activity"/>
    <property type="evidence" value="ECO:0007669"/>
    <property type="project" value="EnsemblFungi"/>
</dbReference>
<evidence type="ECO:0000256" key="4">
    <source>
        <dbReference type="ARBA" id="ARBA00022824"/>
    </source>
</evidence>
<evidence type="ECO:0000256" key="5">
    <source>
        <dbReference type="ARBA" id="ARBA00022989"/>
    </source>
</evidence>
<reference evidence="10 11" key="1">
    <citation type="submission" date="2015-10" db="EMBL/GenBank/DDBJ databases">
        <title>Draft genomes sequences of Candida glabrata isolates 1A, 1B, 2A, 2B, 3A and 3B.</title>
        <authorList>
            <person name="Haavelsrud O.E."/>
            <person name="Gaustad P."/>
        </authorList>
    </citation>
    <scope>NUCLEOTIDE SEQUENCE [LARGE SCALE GENOMIC DNA]</scope>
    <source>
        <strain evidence="10">910700640</strain>
    </source>
</reference>
<dbReference type="VEuPathDB" id="FungiDB:GVI51_I04081"/>
<keyword evidence="6 8" id="KW-0472">Membrane</keyword>
<dbReference type="GO" id="GO:0019722">
    <property type="term" value="P:calcium-mediated signaling"/>
    <property type="evidence" value="ECO:0007669"/>
    <property type="project" value="EnsemblFungi"/>
</dbReference>
<comment type="caution">
    <text evidence="10">The sequence shown here is derived from an EMBL/GenBank/DDBJ whole genome shotgun (WGS) entry which is preliminary data.</text>
</comment>
<dbReference type="SMART" id="SM00014">
    <property type="entry name" value="acidPPc"/>
    <property type="match status" value="1"/>
</dbReference>
<dbReference type="EMBL" id="LLZZ01000112">
    <property type="protein sequence ID" value="KTB05670.1"/>
    <property type="molecule type" value="Genomic_DNA"/>
</dbReference>
<dbReference type="SUPFAM" id="SSF48317">
    <property type="entry name" value="Acid phosphatase/Vanadium-dependent haloperoxidase"/>
    <property type="match status" value="1"/>
</dbReference>
<keyword evidence="5 8" id="KW-1133">Transmembrane helix</keyword>
<sequence>MEHQPVITLNDVNGNSTDVLVSHNVKSRIRARSRALSNPNDYQELNVLNDPGNHPDEHYKAMSPIRFKVRSWLRKYVDNQSETLYYWQSRWRCKFLDLYFSYTSLMGSHTFYVLFLPLPVYFGYFEFTRDMVYILGYSIYLSGFLKDYCCLPRPRSPPLHRITLSAYTAKEYGAPSSHTANATGVSLLFLIALMQSTRYSGFSKAFLFAMVMFYYLTLVLGRIYCGMHGVLDLVSGTAVGVFCCIVRVATSWLLSEWDYGKELWFPVLSVVWGLTILFKHIQPIDECPCFEDSVAFMGVVSGLEVSDWVIRHFFDDRSLIYAFTNEYTYGQLASRLGFGVLLVVLWKYILSKPLVYSVFLKTICRMPDDRQEKQHLKIELTANSGEECIRYVGVAHIDIIGRFIIYAGIPISVMLVSPLILKWYP</sequence>
<dbReference type="CDD" id="cd03388">
    <property type="entry name" value="PAP2_SPPase1"/>
    <property type="match status" value="1"/>
</dbReference>
<dbReference type="Gene3D" id="1.20.144.10">
    <property type="entry name" value="Phosphatidic acid phosphatase type 2/haloperoxidase"/>
    <property type="match status" value="1"/>
</dbReference>
<evidence type="ECO:0000256" key="1">
    <source>
        <dbReference type="ARBA" id="ARBA00004477"/>
    </source>
</evidence>
<feature type="transmembrane region" description="Helical" evidence="8">
    <location>
        <begin position="205"/>
        <end position="224"/>
    </location>
</feature>
<dbReference type="PANTHER" id="PTHR14969:SF28">
    <property type="entry name" value="DIHYDROSPHINGOSINE 1-PHOSPHATE PHOSPHATASE LCB3-RELATED"/>
    <property type="match status" value="1"/>
</dbReference>
<protein>
    <submittedName>
        <fullName evidence="10">Dihydrosphingosine 1-phosphate phosphatase LCB3</fullName>
    </submittedName>
</protein>
<dbReference type="AlphaFoldDB" id="A0A0W0D057"/>
<feature type="transmembrane region" description="Helical" evidence="8">
    <location>
        <begin position="332"/>
        <end position="350"/>
    </location>
</feature>
<dbReference type="VEuPathDB" id="FungiDB:CAGL0I04334g"/>
<feature type="transmembrane region" description="Helical" evidence="8">
    <location>
        <begin position="399"/>
        <end position="421"/>
    </location>
</feature>
<feature type="domain" description="Phosphatidic acid phosphatase type 2/haloperoxidase" evidence="9">
    <location>
        <begin position="128"/>
        <end position="248"/>
    </location>
</feature>
<dbReference type="GO" id="GO:0005789">
    <property type="term" value="C:endoplasmic reticulum membrane"/>
    <property type="evidence" value="ECO:0007669"/>
    <property type="project" value="UniProtKB-SubCell"/>
</dbReference>
<dbReference type="VEuPathDB" id="FungiDB:GWK60_L04081"/>
<dbReference type="PANTHER" id="PTHR14969">
    <property type="entry name" value="SPHINGOSINE-1-PHOSPHATE PHOSPHOHYDROLASE"/>
    <property type="match status" value="1"/>
</dbReference>
<dbReference type="Pfam" id="PF01569">
    <property type="entry name" value="PAP2"/>
    <property type="match status" value="1"/>
</dbReference>
<comment type="similarity">
    <text evidence="7">Belongs to the type 2 lipid phosphate phosphatase family.</text>
</comment>
<keyword evidence="2 8" id="KW-0812">Transmembrane</keyword>
<evidence type="ECO:0000256" key="8">
    <source>
        <dbReference type="SAM" id="Phobius"/>
    </source>
</evidence>
<organism evidence="10 11">
    <name type="scientific">Candida glabrata</name>
    <name type="common">Yeast</name>
    <name type="synonym">Torulopsis glabrata</name>
    <dbReference type="NCBI Taxonomy" id="5478"/>
    <lineage>
        <taxon>Eukaryota</taxon>
        <taxon>Fungi</taxon>
        <taxon>Dikarya</taxon>
        <taxon>Ascomycota</taxon>
        <taxon>Saccharomycotina</taxon>
        <taxon>Saccharomycetes</taxon>
        <taxon>Saccharomycetales</taxon>
        <taxon>Saccharomycetaceae</taxon>
        <taxon>Nakaseomyces</taxon>
    </lineage>
</organism>
<evidence type="ECO:0000256" key="3">
    <source>
        <dbReference type="ARBA" id="ARBA00022801"/>
    </source>
</evidence>
<proteinExistence type="inferred from homology"/>
<keyword evidence="4" id="KW-0256">Endoplasmic reticulum</keyword>
<evidence type="ECO:0000313" key="10">
    <source>
        <dbReference type="EMBL" id="KTB05670.1"/>
    </source>
</evidence>
<dbReference type="VEuPathDB" id="FungiDB:B1J91_I04334g"/>
<keyword evidence="3" id="KW-0378">Hydrolase</keyword>
<name>A0A0W0D057_CANGB</name>
<feature type="transmembrane region" description="Helical" evidence="8">
    <location>
        <begin position="99"/>
        <end position="125"/>
    </location>
</feature>
<evidence type="ECO:0000259" key="9">
    <source>
        <dbReference type="SMART" id="SM00014"/>
    </source>
</evidence>